<name>A0A0P0CDF3_9BACT</name>
<dbReference type="AlphaFoldDB" id="A0A0P0CDF3"/>
<accession>A0A0P0CDF3</accession>
<protein>
    <submittedName>
        <fullName evidence="1">Uncharacterized protein</fullName>
    </submittedName>
</protein>
<dbReference type="Proteomes" id="UP000061382">
    <property type="component" value="Plasmid 1"/>
</dbReference>
<organism evidence="1 2">
    <name type="scientific">Rufibacter tibetensis</name>
    <dbReference type="NCBI Taxonomy" id="512763"/>
    <lineage>
        <taxon>Bacteria</taxon>
        <taxon>Pseudomonadati</taxon>
        <taxon>Bacteroidota</taxon>
        <taxon>Cytophagia</taxon>
        <taxon>Cytophagales</taxon>
        <taxon>Hymenobacteraceae</taxon>
        <taxon>Rufibacter</taxon>
    </lineage>
</organism>
<dbReference type="PATRIC" id="fig|512763.3.peg.4846"/>
<evidence type="ECO:0000313" key="2">
    <source>
        <dbReference type="Proteomes" id="UP000061382"/>
    </source>
</evidence>
<reference evidence="1 2" key="1">
    <citation type="submission" date="2015-08" db="EMBL/GenBank/DDBJ databases">
        <title>Complete genome sequence of Rufibacter tibetensis strain 1351t, a radiation-resistant bacterium from tibet plateau.</title>
        <authorList>
            <person name="Dai J."/>
        </authorList>
    </citation>
    <scope>NUCLEOTIDE SEQUENCE [LARGE SCALE GENOMIC DNA]</scope>
    <source>
        <strain evidence="1 2">1351</strain>
        <plasmid evidence="1 2">1</plasmid>
    </source>
</reference>
<sequence length="93" mass="10552">MIDPEFKGNIDVYDKPVGKVIAAVKHNFKEEDFTVLSATKQTIGFFYGTLKYSMSGNQVKGWIKKGKYTGIYARNYEKHLTTCLYSCNILSVV</sequence>
<dbReference type="EMBL" id="CP012644">
    <property type="protein sequence ID" value="ALJ01720.1"/>
    <property type="molecule type" value="Genomic_DNA"/>
</dbReference>
<proteinExistence type="predicted"/>
<gene>
    <name evidence="1" type="ORF">DC20_21985</name>
</gene>
<evidence type="ECO:0000313" key="1">
    <source>
        <dbReference type="EMBL" id="ALJ01720.1"/>
    </source>
</evidence>
<keyword evidence="2" id="KW-1185">Reference proteome</keyword>
<keyword evidence="1" id="KW-0614">Plasmid</keyword>
<geneLocation type="plasmid" evidence="1 2">
    <name>1</name>
</geneLocation>
<dbReference type="KEGG" id="rti:DC20_21985"/>